<dbReference type="OrthoDB" id="206276at2157"/>
<gene>
    <name evidence="2" type="ORF">EA473_16100</name>
</gene>
<feature type="region of interest" description="Disordered" evidence="1">
    <location>
        <begin position="92"/>
        <end position="180"/>
    </location>
</feature>
<dbReference type="RefSeq" id="WP_124196625.1">
    <property type="nucleotide sequence ID" value="NZ_REGA01000015.1"/>
</dbReference>
<evidence type="ECO:0000313" key="3">
    <source>
        <dbReference type="Proteomes" id="UP000282323"/>
    </source>
</evidence>
<name>A0A3N6LRW7_NATCH</name>
<feature type="compositionally biased region" description="Acidic residues" evidence="1">
    <location>
        <begin position="236"/>
        <end position="256"/>
    </location>
</feature>
<feature type="compositionally biased region" description="Low complexity" evidence="1">
    <location>
        <begin position="225"/>
        <end position="235"/>
    </location>
</feature>
<dbReference type="Proteomes" id="UP000282323">
    <property type="component" value="Unassembled WGS sequence"/>
</dbReference>
<feature type="compositionally biased region" description="Low complexity" evidence="1">
    <location>
        <begin position="258"/>
        <end position="269"/>
    </location>
</feature>
<evidence type="ECO:0000313" key="2">
    <source>
        <dbReference type="EMBL" id="RQG92568.1"/>
    </source>
</evidence>
<protein>
    <submittedName>
        <fullName evidence="2">Uncharacterized protein</fullName>
    </submittedName>
</protein>
<dbReference type="EMBL" id="REGA01000015">
    <property type="protein sequence ID" value="RQG92568.1"/>
    <property type="molecule type" value="Genomic_DNA"/>
</dbReference>
<sequence>MSEKSGLKQLVAEEVSEQVEVTDLIGNGSLEDEVDGGEVGAAVGRSLGERIGRELGASVGRELHETIARGLEDEERDLGDVRSDVTTAIRDAVTETVEDSSARDSLESVGEAVADDSRVEGLLEETEEKEEVEEEEVEEEEAEPDEDERESDETEEDSETAYAEAADEDESAPSAADLEELRRETLEDFLAVLSYEDLQSIAKDVDVKANLSREEMTDEIVDTVAAETDSESASAADEESDADAESEGEPDADTESEANGGSNADAGAD</sequence>
<feature type="region of interest" description="Disordered" evidence="1">
    <location>
        <begin position="211"/>
        <end position="269"/>
    </location>
</feature>
<organism evidence="2 3">
    <name type="scientific">Natrarchaeobius chitinivorans</name>
    <dbReference type="NCBI Taxonomy" id="1679083"/>
    <lineage>
        <taxon>Archaea</taxon>
        <taxon>Methanobacteriati</taxon>
        <taxon>Methanobacteriota</taxon>
        <taxon>Stenosarchaea group</taxon>
        <taxon>Halobacteria</taxon>
        <taxon>Halobacteriales</taxon>
        <taxon>Natrialbaceae</taxon>
        <taxon>Natrarchaeobius</taxon>
    </lineage>
</organism>
<reference evidence="2 3" key="1">
    <citation type="submission" date="2018-10" db="EMBL/GenBank/DDBJ databases">
        <title>Natrarchaeobius chitinivorans gen. nov., sp. nov., and Natrarchaeobius haloalkaliphilus sp. nov., alkaliphilic, chitin-utilizing haloarchaea from hypersaline alkaline lakes.</title>
        <authorList>
            <person name="Sorokin D.Y."/>
            <person name="Elcheninov A.G."/>
            <person name="Kostrikina N.A."/>
            <person name="Bale N.J."/>
            <person name="Sinninghe Damste J.S."/>
            <person name="Khijniak T.V."/>
            <person name="Kublanov I.V."/>
            <person name="Toshchakov S.V."/>
        </authorList>
    </citation>
    <scope>NUCLEOTIDE SEQUENCE [LARGE SCALE GENOMIC DNA]</scope>
    <source>
        <strain evidence="2 3">AArcht4T</strain>
    </source>
</reference>
<evidence type="ECO:0000256" key="1">
    <source>
        <dbReference type="SAM" id="MobiDB-lite"/>
    </source>
</evidence>
<accession>A0A3N6LRW7</accession>
<proteinExistence type="predicted"/>
<feature type="compositionally biased region" description="Acidic residues" evidence="1">
    <location>
        <begin position="122"/>
        <end position="171"/>
    </location>
</feature>
<keyword evidence="3" id="KW-1185">Reference proteome</keyword>
<comment type="caution">
    <text evidence="2">The sequence shown here is derived from an EMBL/GenBank/DDBJ whole genome shotgun (WGS) entry which is preliminary data.</text>
</comment>
<dbReference type="AlphaFoldDB" id="A0A3N6LRW7"/>